<sequence>MSNVYYQVLGIITKETKKKITFLAFVMAVVFLMLYVGFFISRVLLASGLKSCFNLTIFIFCLLGMSVWIFVVRNDTYKIKGKNFSSITKKIATEISLIGIDSPEKLDMLIQEINKMNDLEKENKKILLRQLV</sequence>
<keyword evidence="3" id="KW-1185">Reference proteome</keyword>
<protein>
    <submittedName>
        <fullName evidence="2">Uncharacterized protein</fullName>
    </submittedName>
</protein>
<reference evidence="2 3" key="1">
    <citation type="journal article" date="2011" name="J. Bacteriol.">
        <title>Complete genome sequence of Melissococcus plutonius ATCC 35311.</title>
        <authorList>
            <person name="Okumura K."/>
            <person name="Arai R."/>
            <person name="Okura M."/>
            <person name="Kirikae T."/>
            <person name="Takamatsu D."/>
            <person name="Osaki M."/>
            <person name="Miyoshi-Akiyama T."/>
        </authorList>
    </citation>
    <scope>NUCLEOTIDE SEQUENCE [LARGE SCALE GENOMIC DNA]</scope>
    <source>
        <strain evidence="3">ATCC 35311 / CIP 104052 / LMG 20360 / NCIMB 702443</strain>
    </source>
</reference>
<feature type="transmembrane region" description="Helical" evidence="1">
    <location>
        <begin position="20"/>
        <end position="41"/>
    </location>
</feature>
<reference key="2">
    <citation type="submission" date="2011-04" db="EMBL/GenBank/DDBJ databases">
        <title>Whole genome sequence of Melissococcus plutonius ATCC 35311.</title>
        <authorList>
            <person name="Okumura K."/>
            <person name="Arai R."/>
            <person name="Osaki M."/>
            <person name="Okura M."/>
            <person name="Kirikae T."/>
            <person name="Takamatsu D."/>
            <person name="Akiyama T."/>
        </authorList>
    </citation>
    <scope>NUCLEOTIDE SEQUENCE</scope>
    <source>
        <strain>ATCC 35311</strain>
    </source>
</reference>
<dbReference type="AlphaFoldDB" id="F3Y943"/>
<evidence type="ECO:0000313" key="2">
    <source>
        <dbReference type="EMBL" id="BAK21021.1"/>
    </source>
</evidence>
<dbReference type="Proteomes" id="UP000008456">
    <property type="component" value="Chromosome"/>
</dbReference>
<gene>
    <name evidence="2" type="ordered locus">MPTP_0548</name>
</gene>
<dbReference type="KEGG" id="mps:MPTP_0548"/>
<keyword evidence="1" id="KW-0472">Membrane</keyword>
<dbReference type="RefSeq" id="WP_013773459.1">
    <property type="nucleotide sequence ID" value="NC_015516.1"/>
</dbReference>
<dbReference type="EMBL" id="AP012200">
    <property type="protein sequence ID" value="BAK21021.1"/>
    <property type="molecule type" value="Genomic_DNA"/>
</dbReference>
<keyword evidence="1" id="KW-0812">Transmembrane</keyword>
<dbReference type="HOGENOM" id="CLU_1914588_0_0_9"/>
<organism evidence="2 3">
    <name type="scientific">Melissococcus plutonius (strain ATCC 35311 / DSM 29964 / CIP 104052 / LMG 20360 / NCIMB 702443)</name>
    <dbReference type="NCBI Taxonomy" id="940190"/>
    <lineage>
        <taxon>Bacteria</taxon>
        <taxon>Bacillati</taxon>
        <taxon>Bacillota</taxon>
        <taxon>Bacilli</taxon>
        <taxon>Lactobacillales</taxon>
        <taxon>Enterococcaceae</taxon>
        <taxon>Melissococcus</taxon>
    </lineage>
</organism>
<evidence type="ECO:0000256" key="1">
    <source>
        <dbReference type="SAM" id="Phobius"/>
    </source>
</evidence>
<feature type="transmembrane region" description="Helical" evidence="1">
    <location>
        <begin position="53"/>
        <end position="72"/>
    </location>
</feature>
<proteinExistence type="predicted"/>
<name>F3Y943_MELPT</name>
<keyword evidence="1" id="KW-1133">Transmembrane helix</keyword>
<accession>F3Y943</accession>
<evidence type="ECO:0000313" key="3">
    <source>
        <dbReference type="Proteomes" id="UP000008456"/>
    </source>
</evidence>